<protein>
    <submittedName>
        <fullName evidence="2">Uncharacterized protein</fullName>
    </submittedName>
</protein>
<reference evidence="2" key="3">
    <citation type="submission" date="2017-01" db="UniProtKB">
        <authorList>
            <consortium name="EnsemblFungi"/>
        </authorList>
    </citation>
    <scope>IDENTIFICATION</scope>
    <source>
        <strain evidence="2">PH-1 / ATCC MYA-4620 / FGSC 9075 / NRRL 31084</strain>
    </source>
</reference>
<accession>A0A0E0S940</accession>
<sequence>MTTLGVRNGNDQLSTFHPCHPNTWVVVPCTLGDNIPSGDRCVALGFNPKITLCYEPDERSYDDDIRDLEHDLQQDQGRGAGFSSQTERYIGLPDQIVHESPPLYSIIRRVFHSDPSLARILIDEINRLPSRERDFLVAQDNECVDGSSSTPSKADEGPCKKRRTTSKSTNKGTKDDRLNGNSDGRDGDGDNDKERDGDGNSLTTTTRRREKKNAGWVCPYPLVYPRMRSISRFNPCFSANMIEKNQWRSHLITHHSPEVHGWECNSDMPADYYMSGDTYEAVMGVFNKYLKRPRDNQERTNQLEALFNEVWCIIFPKDKFPGLQKPRSPFHNADSECTYLEQHLLGQAKELLKIIKKSKADQALAANKITFIHDYHPTAEANRRQHVRGTHEWLSRSTSDTLETAGASYMNNTVSKSLTEHDEEVAVNVAADMVPPTPTTMPPMPQPQPASVGPNTSQRVQLFASGTLLQLMPIPDRLDNRTEIAYLDLPATYYIQTMRPLPSPRPTMNKGPIPNPNPADLIQGVPVAPDEVLWSLEEANFENQGFFMPAMEGEQMIDGQFSTTLD</sequence>
<evidence type="ECO:0000256" key="1">
    <source>
        <dbReference type="SAM" id="MobiDB-lite"/>
    </source>
</evidence>
<proteinExistence type="predicted"/>
<accession>A0A098DQ02</accession>
<dbReference type="AlphaFoldDB" id="A0A098DQ02"/>
<organism evidence="2">
    <name type="scientific">Gibberella zeae (strain ATCC MYA-4620 / CBS 123657 / FGSC 9075 / NRRL 31084 / PH-1)</name>
    <name type="common">Wheat head blight fungus</name>
    <name type="synonym">Fusarium graminearum</name>
    <dbReference type="NCBI Taxonomy" id="229533"/>
    <lineage>
        <taxon>Eukaryota</taxon>
        <taxon>Fungi</taxon>
        <taxon>Dikarya</taxon>
        <taxon>Ascomycota</taxon>
        <taxon>Pezizomycotina</taxon>
        <taxon>Sordariomycetes</taxon>
        <taxon>Hypocreomycetidae</taxon>
        <taxon>Hypocreales</taxon>
        <taxon>Nectriaceae</taxon>
        <taxon>Fusarium</taxon>
    </lineage>
</organism>
<feature type="region of interest" description="Disordered" evidence="1">
    <location>
        <begin position="142"/>
        <end position="208"/>
    </location>
</feature>
<reference evidence="2" key="2">
    <citation type="journal article" date="2010" name="Nature">
        <title>Comparative genomics reveals mobile pathogenicity chromosomes in Fusarium.</title>
        <authorList>
            <person name="Ma L.J."/>
            <person name="van der Does H.C."/>
            <person name="Borkovich K.A."/>
            <person name="Coleman J.J."/>
            <person name="Daboussi M.J."/>
            <person name="Di Pietro A."/>
            <person name="Dufresne M."/>
            <person name="Freitag M."/>
            <person name="Grabherr M."/>
            <person name="Henrissat B."/>
            <person name="Houterman P.M."/>
            <person name="Kang S."/>
            <person name="Shim W.B."/>
            <person name="Woloshuk C."/>
            <person name="Xie X."/>
            <person name="Xu J.R."/>
            <person name="Antoniw J."/>
            <person name="Baker S.E."/>
            <person name="Bluhm B.H."/>
            <person name="Breakspear A."/>
            <person name="Brown D.W."/>
            <person name="Butchko R.A."/>
            <person name="Chapman S."/>
            <person name="Coulson R."/>
            <person name="Coutinho P.M."/>
            <person name="Danchin E.G."/>
            <person name="Diener A."/>
            <person name="Gale L.R."/>
            <person name="Gardiner D.M."/>
            <person name="Goff S."/>
            <person name="Hammond-Kosack K.E."/>
            <person name="Hilburn K."/>
            <person name="Hua-Van A."/>
            <person name="Jonkers W."/>
            <person name="Kazan K."/>
            <person name="Kodira C.D."/>
            <person name="Koehrsen M."/>
            <person name="Kumar L."/>
            <person name="Lee Y.H."/>
            <person name="Li L."/>
            <person name="Manners J.M."/>
            <person name="Miranda-Saavedra D."/>
            <person name="Mukherjee M."/>
            <person name="Park G."/>
            <person name="Park J."/>
            <person name="Park S.Y."/>
            <person name="Proctor R.H."/>
            <person name="Regev A."/>
            <person name="Ruiz-Roldan M.C."/>
            <person name="Sain D."/>
            <person name="Sakthikumar S."/>
            <person name="Sykes S."/>
            <person name="Schwartz D.C."/>
            <person name="Turgeon B.G."/>
            <person name="Wapinski I."/>
            <person name="Yoder O."/>
            <person name="Young S."/>
            <person name="Zeng Q."/>
            <person name="Zhou S."/>
            <person name="Galagan J."/>
            <person name="Cuomo C.A."/>
            <person name="Kistler H.C."/>
            <person name="Rep M."/>
        </authorList>
    </citation>
    <scope>GENOME REANNOTATION</scope>
    <source>
        <strain evidence="2">PH-1 / ATCC MYA-4620 / FGSC 9075 / NRRL 31084</strain>
    </source>
</reference>
<evidence type="ECO:0000313" key="2">
    <source>
        <dbReference type="EnsemblFungi" id="CEF82953"/>
    </source>
</evidence>
<dbReference type="EnsemblFungi" id="CEF82953">
    <property type="protein sequence ID" value="CEF82953"/>
    <property type="gene ID" value="FGRRES_16888"/>
</dbReference>
<feature type="compositionally biased region" description="Basic and acidic residues" evidence="1">
    <location>
        <begin position="172"/>
        <end position="198"/>
    </location>
</feature>
<dbReference type="EMBL" id="HG970335">
    <property type="status" value="NOT_ANNOTATED_CDS"/>
    <property type="molecule type" value="Genomic_DNA"/>
</dbReference>
<reference evidence="2" key="1">
    <citation type="journal article" date="2007" name="Science">
        <title>The Fusarium graminearum genome reveals a link between localized polymorphism and pathogen specialization.</title>
        <authorList>
            <person name="Cuomo C.A."/>
            <person name="Gueldener U."/>
            <person name="Xu J.-R."/>
            <person name="Trail F."/>
            <person name="Turgeon B.G."/>
            <person name="Di Pietro A."/>
            <person name="Walton J.D."/>
            <person name="Ma L.-J."/>
            <person name="Baker S.E."/>
            <person name="Rep M."/>
            <person name="Adam G."/>
            <person name="Antoniw J."/>
            <person name="Baldwin T."/>
            <person name="Calvo S.E."/>
            <person name="Chang Y.-L."/>
            <person name="DeCaprio D."/>
            <person name="Gale L.R."/>
            <person name="Gnerre S."/>
            <person name="Goswami R.S."/>
            <person name="Hammond-Kosack K."/>
            <person name="Harris L.J."/>
            <person name="Hilburn K."/>
            <person name="Kennell J.C."/>
            <person name="Kroken S."/>
            <person name="Magnuson J.K."/>
            <person name="Mannhaupt G."/>
            <person name="Mauceli E.W."/>
            <person name="Mewes H.-W."/>
            <person name="Mitterbauer R."/>
            <person name="Muehlbauer G."/>
            <person name="Muensterkoetter M."/>
            <person name="Nelson D."/>
            <person name="O'Donnell K."/>
            <person name="Ouellet T."/>
            <person name="Qi W."/>
            <person name="Quesneville H."/>
            <person name="Roncero M.I.G."/>
            <person name="Seong K.-Y."/>
            <person name="Tetko I.V."/>
            <person name="Urban M."/>
            <person name="Waalwijk C."/>
            <person name="Ward T.J."/>
            <person name="Yao J."/>
            <person name="Birren B.W."/>
            <person name="Kistler H.C."/>
        </authorList>
    </citation>
    <scope>NUCLEOTIDE SEQUENCE [LARGE SCALE GENOMIC DNA]</scope>
    <source>
        <strain evidence="2">PH-1 / ATCC MYA-4620 / FGSC 9075 / NRRL 31084</strain>
    </source>
</reference>
<name>A0A098DQ02_GIBZE</name>